<evidence type="ECO:0000256" key="4">
    <source>
        <dbReference type="ARBA" id="ARBA00022525"/>
    </source>
</evidence>
<dbReference type="GO" id="GO:0042973">
    <property type="term" value="F:glucan endo-1,3-beta-D-glucosidase activity"/>
    <property type="evidence" value="ECO:0007669"/>
    <property type="project" value="TreeGrafter"/>
</dbReference>
<evidence type="ECO:0000256" key="12">
    <source>
        <dbReference type="ARBA" id="ARBA00042762"/>
    </source>
</evidence>
<evidence type="ECO:0000256" key="10">
    <source>
        <dbReference type="ARBA" id="ARBA00041495"/>
    </source>
</evidence>
<evidence type="ECO:0000256" key="11">
    <source>
        <dbReference type="ARBA" id="ARBA00041516"/>
    </source>
</evidence>
<comment type="function">
    <text evidence="8">Beta-glucosidases are one of a number of cellulolytic enzymes involved in the degradation of cellulosic biomass. Catalyzes the last step releasing glucose from the inhibitory cellobiose.</text>
</comment>
<comment type="subcellular location">
    <subcellularLocation>
        <location evidence="1">Secreted</location>
        <location evidence="1">Cell wall</location>
    </subcellularLocation>
</comment>
<organism evidence="15 16">
    <name type="scientific">Acrodontium crateriforme</name>
    <dbReference type="NCBI Taxonomy" id="150365"/>
    <lineage>
        <taxon>Eukaryota</taxon>
        <taxon>Fungi</taxon>
        <taxon>Dikarya</taxon>
        <taxon>Ascomycota</taxon>
        <taxon>Pezizomycotina</taxon>
        <taxon>Dothideomycetes</taxon>
        <taxon>Dothideomycetidae</taxon>
        <taxon>Mycosphaerellales</taxon>
        <taxon>Teratosphaeriaceae</taxon>
        <taxon>Acrodontium</taxon>
    </lineage>
</organism>
<dbReference type="EMBL" id="CP138587">
    <property type="protein sequence ID" value="WPH02355.1"/>
    <property type="molecule type" value="Genomic_DNA"/>
</dbReference>
<evidence type="ECO:0000256" key="13">
    <source>
        <dbReference type="SAM" id="MobiDB-lite"/>
    </source>
</evidence>
<comment type="similarity">
    <text evidence="2">Belongs to the glycosyl hydrolase 17 family.</text>
</comment>
<protein>
    <recommendedName>
        <fullName evidence="9">Probable beta-glucosidase btgE</fullName>
    </recommendedName>
    <alternativeName>
        <fullName evidence="10">Beta-D-glucoside glucohydrolase btgE</fullName>
    </alternativeName>
    <alternativeName>
        <fullName evidence="12">Cellobiase btgE</fullName>
    </alternativeName>
    <alternativeName>
        <fullName evidence="11">Gentiobiase btgE</fullName>
    </alternativeName>
</protein>
<accession>A0AAQ3RBC0</accession>
<evidence type="ECO:0000256" key="9">
    <source>
        <dbReference type="ARBA" id="ARBA00039284"/>
    </source>
</evidence>
<evidence type="ECO:0000256" key="14">
    <source>
        <dbReference type="SAM" id="SignalP"/>
    </source>
</evidence>
<evidence type="ECO:0000256" key="5">
    <source>
        <dbReference type="ARBA" id="ARBA00022729"/>
    </source>
</evidence>
<dbReference type="GO" id="GO:0005576">
    <property type="term" value="C:extracellular region"/>
    <property type="evidence" value="ECO:0007669"/>
    <property type="project" value="TreeGrafter"/>
</dbReference>
<feature type="compositionally biased region" description="Low complexity" evidence="13">
    <location>
        <begin position="104"/>
        <end position="155"/>
    </location>
</feature>
<keyword evidence="3" id="KW-0134">Cell wall</keyword>
<keyword evidence="16" id="KW-1185">Reference proteome</keyword>
<feature type="signal peptide" evidence="14">
    <location>
        <begin position="1"/>
        <end position="20"/>
    </location>
</feature>
<dbReference type="Proteomes" id="UP001303373">
    <property type="component" value="Chromosome 8"/>
</dbReference>
<evidence type="ECO:0000313" key="15">
    <source>
        <dbReference type="EMBL" id="WPH02355.1"/>
    </source>
</evidence>
<dbReference type="InterPro" id="IPR050732">
    <property type="entry name" value="Beta-glucan_modifiers"/>
</dbReference>
<evidence type="ECO:0000256" key="1">
    <source>
        <dbReference type="ARBA" id="ARBA00004191"/>
    </source>
</evidence>
<dbReference type="PANTHER" id="PTHR16631">
    <property type="entry name" value="GLUCAN 1,3-BETA-GLUCOSIDASE"/>
    <property type="match status" value="1"/>
</dbReference>
<dbReference type="AlphaFoldDB" id="A0AAQ3RBC0"/>
<reference evidence="15 16" key="1">
    <citation type="submission" date="2023-11" db="EMBL/GenBank/DDBJ databases">
        <title>An acidophilic fungus is an integral part of prey digestion in a carnivorous sundew plant.</title>
        <authorList>
            <person name="Tsai I.J."/>
        </authorList>
    </citation>
    <scope>NUCLEOTIDE SEQUENCE [LARGE SCALE GENOMIC DNA]</scope>
    <source>
        <strain evidence="15">169a</strain>
    </source>
</reference>
<feature type="chain" id="PRO_5042879952" description="Probable beta-glucosidase btgE" evidence="14">
    <location>
        <begin position="21"/>
        <end position="422"/>
    </location>
</feature>
<evidence type="ECO:0000256" key="7">
    <source>
        <dbReference type="ARBA" id="ARBA00023295"/>
    </source>
</evidence>
<dbReference type="GO" id="GO:0009986">
    <property type="term" value="C:cell surface"/>
    <property type="evidence" value="ECO:0007669"/>
    <property type="project" value="TreeGrafter"/>
</dbReference>
<keyword evidence="6" id="KW-0378">Hydrolase</keyword>
<dbReference type="GO" id="GO:0071555">
    <property type="term" value="P:cell wall organization"/>
    <property type="evidence" value="ECO:0007669"/>
    <property type="project" value="TreeGrafter"/>
</dbReference>
<evidence type="ECO:0000256" key="2">
    <source>
        <dbReference type="ARBA" id="ARBA00008773"/>
    </source>
</evidence>
<proteinExistence type="inferred from homology"/>
<evidence type="ECO:0000256" key="8">
    <source>
        <dbReference type="ARBA" id="ARBA00024983"/>
    </source>
</evidence>
<dbReference type="SUPFAM" id="SSF51445">
    <property type="entry name" value="(Trans)glycosidases"/>
    <property type="match status" value="1"/>
</dbReference>
<keyword evidence="7" id="KW-0326">Glycosidase</keyword>
<dbReference type="PANTHER" id="PTHR16631:SF24">
    <property type="entry name" value="FAMILY 17 GLUCOSIDASE SCW11-RELATED"/>
    <property type="match status" value="1"/>
</dbReference>
<dbReference type="Gene3D" id="3.20.20.80">
    <property type="entry name" value="Glycosidases"/>
    <property type="match status" value="1"/>
</dbReference>
<gene>
    <name evidence="15" type="ORF">R9X50_00521800</name>
</gene>
<dbReference type="InterPro" id="IPR017853">
    <property type="entry name" value="GH"/>
</dbReference>
<evidence type="ECO:0000256" key="6">
    <source>
        <dbReference type="ARBA" id="ARBA00022801"/>
    </source>
</evidence>
<keyword evidence="5 14" id="KW-0732">Signal</keyword>
<evidence type="ECO:0000313" key="16">
    <source>
        <dbReference type="Proteomes" id="UP001303373"/>
    </source>
</evidence>
<feature type="region of interest" description="Disordered" evidence="13">
    <location>
        <begin position="90"/>
        <end position="155"/>
    </location>
</feature>
<sequence>MQHLARLAVLASALVASATARSIHAHHRNLHDKKSPTTTEAWAPAESAANGTECGCYTYTTTIAVGEWRLVETTPETSSVVVVPTTSSVVVPTTTSAPPPPPTSSSSAKAYTPPAPSSSAAPAPSYSAPPQHQASYNQGSGQNSSPSSGSIESNGNQWAMTYTPYDSNGGCKSASDVSSDISSIHAKGFNAVRIYATDCNGPQNVGAACAANGMKMIVGIYIDNAGIGGKTDEQIDTLCSWGQGKWDMVEMVVAGNEAIFNNYCSAQEMADFVQHVRSKFRAAGYNGPVTTTEPLGTIQNNKATICPAVDVIAANIHPFFNTDISAANAGTFVASQLGDLSDCCNGEKEAYNLETGWPSHSSMGLTNGLAVPGADDQKTAIEQIMKHAGGKSAVFSYQNDPWKAAGALGVEQYWGCSNLFSG</sequence>
<evidence type="ECO:0000256" key="3">
    <source>
        <dbReference type="ARBA" id="ARBA00022512"/>
    </source>
</evidence>
<dbReference type="GO" id="GO:0009277">
    <property type="term" value="C:fungal-type cell wall"/>
    <property type="evidence" value="ECO:0007669"/>
    <property type="project" value="TreeGrafter"/>
</dbReference>
<keyword evidence="4" id="KW-0964">Secreted</keyword>
<name>A0AAQ3RBC0_9PEZI</name>